<dbReference type="OrthoDB" id="413361at2759"/>
<dbReference type="Pfam" id="PF13976">
    <property type="entry name" value="gag_pre-integrs"/>
    <property type="match status" value="1"/>
</dbReference>
<feature type="domain" description="GAG-pre-integrase" evidence="1">
    <location>
        <begin position="11"/>
        <end position="71"/>
    </location>
</feature>
<reference evidence="2 3" key="1">
    <citation type="journal article" date="2019" name="Sci. Rep.">
        <title>Orb-weaving spider Araneus ventricosus genome elucidates the spidroin gene catalogue.</title>
        <authorList>
            <person name="Kono N."/>
            <person name="Nakamura H."/>
            <person name="Ohtoshi R."/>
            <person name="Moran D.A.P."/>
            <person name="Shinohara A."/>
            <person name="Yoshida Y."/>
            <person name="Fujiwara M."/>
            <person name="Mori M."/>
            <person name="Tomita M."/>
            <person name="Arakawa K."/>
        </authorList>
    </citation>
    <scope>NUCLEOTIDE SEQUENCE [LARGE SCALE GENOMIC DNA]</scope>
</reference>
<proteinExistence type="predicted"/>
<evidence type="ECO:0000313" key="3">
    <source>
        <dbReference type="Proteomes" id="UP000499080"/>
    </source>
</evidence>
<accession>A0A4Y2C316</accession>
<organism evidence="2 3">
    <name type="scientific">Araneus ventricosus</name>
    <name type="common">Orbweaver spider</name>
    <name type="synonym">Epeira ventricosa</name>
    <dbReference type="NCBI Taxonomy" id="182803"/>
    <lineage>
        <taxon>Eukaryota</taxon>
        <taxon>Metazoa</taxon>
        <taxon>Ecdysozoa</taxon>
        <taxon>Arthropoda</taxon>
        <taxon>Chelicerata</taxon>
        <taxon>Arachnida</taxon>
        <taxon>Araneae</taxon>
        <taxon>Araneomorphae</taxon>
        <taxon>Entelegynae</taxon>
        <taxon>Araneoidea</taxon>
        <taxon>Araneidae</taxon>
        <taxon>Araneus</taxon>
    </lineage>
</organism>
<comment type="caution">
    <text evidence="2">The sequence shown here is derived from an EMBL/GenBank/DDBJ whole genome shotgun (WGS) entry which is preliminary data.</text>
</comment>
<dbReference type="InterPro" id="IPR025724">
    <property type="entry name" value="GAG-pre-integrase_dom"/>
</dbReference>
<name>A0A4Y2C316_ARAVE</name>
<dbReference type="PANTHER" id="PTHR42648">
    <property type="entry name" value="TRANSPOSASE, PUTATIVE-RELATED"/>
    <property type="match status" value="1"/>
</dbReference>
<evidence type="ECO:0000259" key="1">
    <source>
        <dbReference type="Pfam" id="PF13976"/>
    </source>
</evidence>
<gene>
    <name evidence="2" type="ORF">AVEN_165703_1</name>
</gene>
<sequence length="102" mass="11954">MFIVNLTARKNEPEDEACFQIIADTYEIWHRRLGHVNFEYLKAMLSKQMVRCLEKLEEEIEICDSCIKGKMTRQPNENSYSETTKDPSELLHIDLCGPMKIT</sequence>
<dbReference type="Proteomes" id="UP000499080">
    <property type="component" value="Unassembled WGS sequence"/>
</dbReference>
<dbReference type="AlphaFoldDB" id="A0A4Y2C316"/>
<keyword evidence="3" id="KW-1185">Reference proteome</keyword>
<dbReference type="EMBL" id="BGPR01000143">
    <property type="protein sequence ID" value="GBL98870.1"/>
    <property type="molecule type" value="Genomic_DNA"/>
</dbReference>
<evidence type="ECO:0000313" key="2">
    <source>
        <dbReference type="EMBL" id="GBL98870.1"/>
    </source>
</evidence>
<dbReference type="InterPro" id="IPR039537">
    <property type="entry name" value="Retrotran_Ty1/copia-like"/>
</dbReference>
<protein>
    <recommendedName>
        <fullName evidence="1">GAG-pre-integrase domain-containing protein</fullName>
    </recommendedName>
</protein>
<dbReference type="PANTHER" id="PTHR42648:SF28">
    <property type="entry name" value="TRANSPOSON-ENCODED PROTEIN WITH RIBONUCLEASE H-LIKE AND RETROVIRUS ZINC FINGER-LIKE DOMAINS"/>
    <property type="match status" value="1"/>
</dbReference>